<sequence>MNFDSNNVDNKIKFDYSRLSVKKILKEYDTINGVHIHFENDAKYEMLVAVLSMLEQEGASHYIVEHRDIWIMNITRPEPENRRYTGMTGSCIVYTCLPEVIREEESQILLWIKNNKPSTALALLTFIILCFLSWRNIRRVYCS</sequence>
<proteinExistence type="predicted"/>
<feature type="transmembrane region" description="Helical" evidence="1">
    <location>
        <begin position="119"/>
        <end position="137"/>
    </location>
</feature>
<organism evidence="2 3">
    <name type="scientific">Pseudochryseolinea flava</name>
    <dbReference type="NCBI Taxonomy" id="2059302"/>
    <lineage>
        <taxon>Bacteria</taxon>
        <taxon>Pseudomonadati</taxon>
        <taxon>Bacteroidota</taxon>
        <taxon>Cytophagia</taxon>
        <taxon>Cytophagales</taxon>
        <taxon>Fulvivirgaceae</taxon>
        <taxon>Pseudochryseolinea</taxon>
    </lineage>
</organism>
<reference evidence="2 3" key="1">
    <citation type="submission" date="2018-06" db="EMBL/GenBank/DDBJ databases">
        <title>Chryseolinea flavus sp. nov., a member of the phylum Bacteroidetes isolated from soil.</title>
        <authorList>
            <person name="Li Y."/>
            <person name="Wang J."/>
        </authorList>
    </citation>
    <scope>NUCLEOTIDE SEQUENCE [LARGE SCALE GENOMIC DNA]</scope>
    <source>
        <strain evidence="2 3">SDU1-6</strain>
    </source>
</reference>
<keyword evidence="1" id="KW-0472">Membrane</keyword>
<name>A0A364XVB7_9BACT</name>
<accession>A0A364XVB7</accession>
<keyword evidence="1" id="KW-0812">Transmembrane</keyword>
<protein>
    <submittedName>
        <fullName evidence="2">Uncharacterized protein</fullName>
    </submittedName>
</protein>
<gene>
    <name evidence="2" type="ORF">DQQ10_26450</name>
</gene>
<evidence type="ECO:0000256" key="1">
    <source>
        <dbReference type="SAM" id="Phobius"/>
    </source>
</evidence>
<keyword evidence="1" id="KW-1133">Transmembrane helix</keyword>
<comment type="caution">
    <text evidence="2">The sequence shown here is derived from an EMBL/GenBank/DDBJ whole genome shotgun (WGS) entry which is preliminary data.</text>
</comment>
<evidence type="ECO:0000313" key="2">
    <source>
        <dbReference type="EMBL" id="RAV97898.1"/>
    </source>
</evidence>
<dbReference type="AlphaFoldDB" id="A0A364XVB7"/>
<evidence type="ECO:0000313" key="3">
    <source>
        <dbReference type="Proteomes" id="UP000251889"/>
    </source>
</evidence>
<keyword evidence="3" id="KW-1185">Reference proteome</keyword>
<dbReference type="EMBL" id="QMFY01000025">
    <property type="protein sequence ID" value="RAV97898.1"/>
    <property type="molecule type" value="Genomic_DNA"/>
</dbReference>
<dbReference type="Proteomes" id="UP000251889">
    <property type="component" value="Unassembled WGS sequence"/>
</dbReference>